<dbReference type="AlphaFoldDB" id="A0A545STF4"/>
<name>A0A545STF4_9GAMM</name>
<dbReference type="GO" id="GO:0030288">
    <property type="term" value="C:outer membrane-bounded periplasmic space"/>
    <property type="evidence" value="ECO:0007669"/>
    <property type="project" value="TreeGrafter"/>
</dbReference>
<dbReference type="PROSITE" id="PS51257">
    <property type="entry name" value="PROKAR_LIPOPROTEIN"/>
    <property type="match status" value="1"/>
</dbReference>
<evidence type="ECO:0000313" key="6">
    <source>
        <dbReference type="Proteomes" id="UP000319732"/>
    </source>
</evidence>
<evidence type="ECO:0000259" key="3">
    <source>
        <dbReference type="Pfam" id="PF25971"/>
    </source>
</evidence>
<dbReference type="SUPFAM" id="SSF51230">
    <property type="entry name" value="Single hybrid motif"/>
    <property type="match status" value="1"/>
</dbReference>
<evidence type="ECO:0000313" key="5">
    <source>
        <dbReference type="EMBL" id="TQV68239.1"/>
    </source>
</evidence>
<dbReference type="Pfam" id="PF25971">
    <property type="entry name" value="CzcB_N"/>
    <property type="match status" value="1"/>
</dbReference>
<dbReference type="OrthoDB" id="9768185at2"/>
<keyword evidence="1" id="KW-0813">Transport</keyword>
<organism evidence="5 6">
    <name type="scientific">Exilibacterium tricleocarpae</name>
    <dbReference type="NCBI Taxonomy" id="2591008"/>
    <lineage>
        <taxon>Bacteria</taxon>
        <taxon>Pseudomonadati</taxon>
        <taxon>Pseudomonadota</taxon>
        <taxon>Gammaproteobacteria</taxon>
        <taxon>Cellvibrionales</taxon>
        <taxon>Cellvibrionaceae</taxon>
        <taxon>Exilibacterium</taxon>
    </lineage>
</organism>
<protein>
    <submittedName>
        <fullName evidence="5">HlyD family efflux transporter periplasmic adaptor subunit</fullName>
    </submittedName>
</protein>
<keyword evidence="2" id="KW-0732">Signal</keyword>
<dbReference type="InterPro" id="IPR058649">
    <property type="entry name" value="CzcB_C"/>
</dbReference>
<dbReference type="RefSeq" id="WP_142929371.1">
    <property type="nucleotide sequence ID" value="NZ_ML660106.1"/>
</dbReference>
<proteinExistence type="predicted"/>
<dbReference type="InterPro" id="IPR051909">
    <property type="entry name" value="MFP_Cation_Efflux"/>
</dbReference>
<feature type="chain" id="PRO_5022128218" evidence="2">
    <location>
        <begin position="21"/>
        <end position="415"/>
    </location>
</feature>
<dbReference type="Proteomes" id="UP000319732">
    <property type="component" value="Unassembled WGS sequence"/>
</dbReference>
<reference evidence="5 6" key="1">
    <citation type="submission" date="2019-06" db="EMBL/GenBank/DDBJ databases">
        <title>Whole genome sequence for Cellvibrionaceae sp. R142.</title>
        <authorList>
            <person name="Wang G."/>
        </authorList>
    </citation>
    <scope>NUCLEOTIDE SEQUENCE [LARGE SCALE GENOMIC DNA]</scope>
    <source>
        <strain evidence="5 6">R142</strain>
    </source>
</reference>
<accession>A0A545STF4</accession>
<dbReference type="PANTHER" id="PTHR30097">
    <property type="entry name" value="CATION EFFLUX SYSTEM PROTEIN CUSB"/>
    <property type="match status" value="1"/>
</dbReference>
<evidence type="ECO:0000256" key="1">
    <source>
        <dbReference type="ARBA" id="ARBA00022448"/>
    </source>
</evidence>
<dbReference type="PANTHER" id="PTHR30097:SF4">
    <property type="entry name" value="SLR6042 PROTEIN"/>
    <property type="match status" value="1"/>
</dbReference>
<feature type="domain" description="CzcB N-terminal" evidence="3">
    <location>
        <begin position="49"/>
        <end position="140"/>
    </location>
</feature>
<evidence type="ECO:0000256" key="2">
    <source>
        <dbReference type="SAM" id="SignalP"/>
    </source>
</evidence>
<gene>
    <name evidence="5" type="ORF">FKG94_23360</name>
</gene>
<sequence>MKHCTTYLLYSLMIFTVAIGLVGCSADSATTTDTPELAETEAIKGPNGGRLLSDGDFAIEVTIFETGVDPQFRLYAYQDGEPLSPDQVDLTLELKRLGDQVDRFKFSPQGNYLVGDGIVTEPHSFVVTINARYNGRASAWTYDAIEGRTEIADALAKAAGITTEIAGAATVDISIPVTGKITFAPGATAKVKSPYTARVLSITKSVGDRVGSGETLALLENVSTLQPLTITAPFNGVVIERNTNVGDVAGSQALFAIGDTSQMEARLHIFPKDRQKVTPGLAVKIETPIGDKAVQTEISAYMPMADPLSQTLIARTPVPADAGFYPGMRVNGEIVVETIDAPLAVRTSGLQRFRDFTVVFARVDETYEVRMLDLGARDREWAVVHGGLEPGTEYVTANAFLLKADVEKSGAGHDH</sequence>
<dbReference type="Pfam" id="PF25975">
    <property type="entry name" value="CzcB_C"/>
    <property type="match status" value="1"/>
</dbReference>
<dbReference type="Gene3D" id="2.40.30.170">
    <property type="match status" value="1"/>
</dbReference>
<evidence type="ECO:0000259" key="4">
    <source>
        <dbReference type="Pfam" id="PF25975"/>
    </source>
</evidence>
<dbReference type="Gene3D" id="2.40.420.20">
    <property type="match status" value="1"/>
</dbReference>
<dbReference type="GO" id="GO:0046914">
    <property type="term" value="F:transition metal ion binding"/>
    <property type="evidence" value="ECO:0007669"/>
    <property type="project" value="TreeGrafter"/>
</dbReference>
<feature type="domain" description="CzcB-like C-terminal circularly permuted SH3-like" evidence="4">
    <location>
        <begin position="343"/>
        <end position="403"/>
    </location>
</feature>
<dbReference type="InterPro" id="IPR011053">
    <property type="entry name" value="Single_hybrid_motif"/>
</dbReference>
<dbReference type="GO" id="GO:0015679">
    <property type="term" value="P:plasma membrane copper ion transport"/>
    <property type="evidence" value="ECO:0007669"/>
    <property type="project" value="TreeGrafter"/>
</dbReference>
<dbReference type="EMBL" id="VHSG01000028">
    <property type="protein sequence ID" value="TQV68239.1"/>
    <property type="molecule type" value="Genomic_DNA"/>
</dbReference>
<dbReference type="Gene3D" id="2.40.50.100">
    <property type="match status" value="1"/>
</dbReference>
<comment type="caution">
    <text evidence="5">The sequence shown here is derived from an EMBL/GenBank/DDBJ whole genome shotgun (WGS) entry which is preliminary data.</text>
</comment>
<dbReference type="InterPro" id="IPR058646">
    <property type="entry name" value="CzcB_N"/>
</dbReference>
<dbReference type="GO" id="GO:0060003">
    <property type="term" value="P:copper ion export"/>
    <property type="evidence" value="ECO:0007669"/>
    <property type="project" value="TreeGrafter"/>
</dbReference>
<feature type="signal peptide" evidence="2">
    <location>
        <begin position="1"/>
        <end position="20"/>
    </location>
</feature>
<keyword evidence="6" id="KW-1185">Reference proteome</keyword>